<evidence type="ECO:0000256" key="2">
    <source>
        <dbReference type="ARBA" id="ARBA00023125"/>
    </source>
</evidence>
<keyword evidence="8" id="KW-1185">Reference proteome</keyword>
<proteinExistence type="predicted"/>
<name>A0A167YN85_9EURO</name>
<dbReference type="PRINTS" id="PR00755">
    <property type="entry name" value="AFLATOXINBRP"/>
</dbReference>
<dbReference type="GO" id="GO:0008270">
    <property type="term" value="F:zinc ion binding"/>
    <property type="evidence" value="ECO:0007669"/>
    <property type="project" value="InterPro"/>
</dbReference>
<dbReference type="InterPro" id="IPR036864">
    <property type="entry name" value="Zn2-C6_fun-type_DNA-bd_sf"/>
</dbReference>
<keyword evidence="1" id="KW-0805">Transcription regulation</keyword>
<keyword evidence="2 7" id="KW-0238">DNA-binding</keyword>
<dbReference type="GO" id="GO:0000981">
    <property type="term" value="F:DNA-binding transcription factor activity, RNA polymerase II-specific"/>
    <property type="evidence" value="ECO:0007669"/>
    <property type="project" value="InterPro"/>
</dbReference>
<dbReference type="EMBL" id="AZGZ01000013">
    <property type="protein sequence ID" value="KZZ91552.1"/>
    <property type="molecule type" value="Genomic_DNA"/>
</dbReference>
<dbReference type="InterPro" id="IPR001138">
    <property type="entry name" value="Zn2Cys6_DnaBD"/>
</dbReference>
<feature type="domain" description="Zn(2)-C6 fungal-type" evidence="6">
    <location>
        <begin position="14"/>
        <end position="44"/>
    </location>
</feature>
<evidence type="ECO:0000256" key="1">
    <source>
        <dbReference type="ARBA" id="ARBA00023015"/>
    </source>
</evidence>
<protein>
    <submittedName>
        <fullName evidence="7">Zn(2)-C6 fungal-type DNA-binding domain protein</fullName>
    </submittedName>
</protein>
<accession>A0A167YN85</accession>
<comment type="caution">
    <text evidence="7">The sequence shown here is derived from an EMBL/GenBank/DDBJ whole genome shotgun (WGS) entry which is preliminary data.</text>
</comment>
<dbReference type="CDD" id="cd00067">
    <property type="entry name" value="GAL4"/>
    <property type="match status" value="1"/>
</dbReference>
<dbReference type="OrthoDB" id="2328572at2759"/>
<keyword evidence="4" id="KW-0539">Nucleus</keyword>
<dbReference type="PANTHER" id="PTHR31069:SF31">
    <property type="entry name" value="MONODICTYPHENONE CLUSTER TRANSCRIPTION FACTOR-RELATED"/>
    <property type="match status" value="1"/>
</dbReference>
<dbReference type="InterPro" id="IPR050675">
    <property type="entry name" value="OAF3"/>
</dbReference>
<dbReference type="PROSITE" id="PS50048">
    <property type="entry name" value="ZN2_CY6_FUNGAL_2"/>
    <property type="match status" value="1"/>
</dbReference>
<gene>
    <name evidence="7" type="ORF">AAP_03258</name>
</gene>
<dbReference type="Gene3D" id="4.10.240.10">
    <property type="entry name" value="Zn(2)-C6 fungal-type DNA-binding domain"/>
    <property type="match status" value="1"/>
</dbReference>
<feature type="region of interest" description="Disordered" evidence="5">
    <location>
        <begin position="50"/>
        <end position="82"/>
    </location>
</feature>
<evidence type="ECO:0000259" key="6">
    <source>
        <dbReference type="PROSITE" id="PS50048"/>
    </source>
</evidence>
<evidence type="ECO:0000256" key="4">
    <source>
        <dbReference type="ARBA" id="ARBA00023242"/>
    </source>
</evidence>
<evidence type="ECO:0000256" key="5">
    <source>
        <dbReference type="SAM" id="MobiDB-lite"/>
    </source>
</evidence>
<sequence>MSPAVDKLPKFRSACDNCSALKTRCSKDHPVCERCHRIGKPCVYGRSRRAGRKKSKNIYKPPRDTPIEGEATESEKETVSSTQDLEAQYLDFFDIDMNSQNRRGLSQQQSPSYPPSGYNLGFHLSQHSNPMMANHPYDGVHYPGMNGMTQPQHQIGHQHPPAEAIEVGPIGNATKTETVSPSLLSSAGGQTVQANECHCAEEIITFLYEKREMMAESDVTLDNQLELGEEAIRFLAQVVACRRDNHRAYSNYFGMLMIIDQILRIYHKLNASAAAAVPGAPTTFVSNLMSSHPAAPPSLMGYGREFQAVDYMASAFNYDQYPGALAYDPNTRPAALNAMEIAGFGQLQTTVQVDPDNVELTAAIKSARQHLDNMQQSLRAFKVDLSRLDAGQPINPGQAVFLLHIDPVSSIMQLVQRMEEKRTRIYNSLSAKVNMDPFQT</sequence>
<dbReference type="VEuPathDB" id="FungiDB:AAP_03258"/>
<reference evidence="7 8" key="1">
    <citation type="journal article" date="2016" name="Genome Biol. Evol.">
        <title>Divergent and convergent evolution of fungal pathogenicity.</title>
        <authorList>
            <person name="Shang Y."/>
            <person name="Xiao G."/>
            <person name="Zheng P."/>
            <person name="Cen K."/>
            <person name="Zhan S."/>
            <person name="Wang C."/>
        </authorList>
    </citation>
    <scope>NUCLEOTIDE SEQUENCE [LARGE SCALE GENOMIC DNA]</scope>
    <source>
        <strain evidence="7 8">ARSEF 7405</strain>
    </source>
</reference>
<evidence type="ECO:0000256" key="3">
    <source>
        <dbReference type="ARBA" id="ARBA00023163"/>
    </source>
</evidence>
<dbReference type="PANTHER" id="PTHR31069">
    <property type="entry name" value="OLEATE-ACTIVATED TRANSCRIPTION FACTOR 1-RELATED"/>
    <property type="match status" value="1"/>
</dbReference>
<evidence type="ECO:0000313" key="7">
    <source>
        <dbReference type="EMBL" id="KZZ91552.1"/>
    </source>
</evidence>
<dbReference type="GO" id="GO:0003677">
    <property type="term" value="F:DNA binding"/>
    <property type="evidence" value="ECO:0007669"/>
    <property type="project" value="UniProtKB-KW"/>
</dbReference>
<dbReference type="SMART" id="SM00066">
    <property type="entry name" value="GAL4"/>
    <property type="match status" value="1"/>
</dbReference>
<dbReference type="PROSITE" id="PS00463">
    <property type="entry name" value="ZN2_CY6_FUNGAL_1"/>
    <property type="match status" value="1"/>
</dbReference>
<dbReference type="Proteomes" id="UP000242877">
    <property type="component" value="Unassembled WGS sequence"/>
</dbReference>
<evidence type="ECO:0000313" key="8">
    <source>
        <dbReference type="Proteomes" id="UP000242877"/>
    </source>
</evidence>
<dbReference type="AlphaFoldDB" id="A0A167YN85"/>
<keyword evidence="3" id="KW-0804">Transcription</keyword>
<organism evidence="7 8">
    <name type="scientific">Ascosphaera apis ARSEF 7405</name>
    <dbReference type="NCBI Taxonomy" id="392613"/>
    <lineage>
        <taxon>Eukaryota</taxon>
        <taxon>Fungi</taxon>
        <taxon>Dikarya</taxon>
        <taxon>Ascomycota</taxon>
        <taxon>Pezizomycotina</taxon>
        <taxon>Eurotiomycetes</taxon>
        <taxon>Eurotiomycetidae</taxon>
        <taxon>Onygenales</taxon>
        <taxon>Ascosphaeraceae</taxon>
        <taxon>Ascosphaera</taxon>
    </lineage>
</organism>
<dbReference type="Pfam" id="PF00172">
    <property type="entry name" value="Zn_clus"/>
    <property type="match status" value="1"/>
</dbReference>
<dbReference type="SUPFAM" id="SSF57701">
    <property type="entry name" value="Zn2/Cys6 DNA-binding domain"/>
    <property type="match status" value="1"/>
</dbReference>